<evidence type="ECO:0000256" key="1">
    <source>
        <dbReference type="SAM" id="MobiDB-lite"/>
    </source>
</evidence>
<organism evidence="2 3">
    <name type="scientific">Pteropus vampyrus</name>
    <name type="common">Large flying fox</name>
    <dbReference type="NCBI Taxonomy" id="132908"/>
    <lineage>
        <taxon>Eukaryota</taxon>
        <taxon>Metazoa</taxon>
        <taxon>Chordata</taxon>
        <taxon>Craniata</taxon>
        <taxon>Vertebrata</taxon>
        <taxon>Euteleostomi</taxon>
        <taxon>Mammalia</taxon>
        <taxon>Eutheria</taxon>
        <taxon>Laurasiatheria</taxon>
        <taxon>Chiroptera</taxon>
        <taxon>Yinpterochiroptera</taxon>
        <taxon>Pteropodoidea</taxon>
        <taxon>Pteropodidae</taxon>
        <taxon>Pteropodinae</taxon>
        <taxon>Pteropus</taxon>
    </lineage>
</organism>
<name>A0A6P6CPA0_PTEVA</name>
<evidence type="ECO:0000313" key="3">
    <source>
        <dbReference type="RefSeq" id="XP_023389366.1"/>
    </source>
</evidence>
<evidence type="ECO:0000313" key="2">
    <source>
        <dbReference type="Proteomes" id="UP000515202"/>
    </source>
</evidence>
<protein>
    <submittedName>
        <fullName evidence="3">Uncharacterized protein LOC111742988</fullName>
    </submittedName>
</protein>
<feature type="region of interest" description="Disordered" evidence="1">
    <location>
        <begin position="109"/>
        <end position="129"/>
    </location>
</feature>
<dbReference type="AlphaFoldDB" id="A0A6P6CPA0"/>
<dbReference type="RefSeq" id="XP_023389366.1">
    <property type="nucleotide sequence ID" value="XM_023533598.1"/>
</dbReference>
<proteinExistence type="predicted"/>
<sequence>MEVLLDLAVTGSHRGCWSQRGRDRVVWVVPGCGWDSRLGLCVEWVRGPCDQLSLWPLRAAGSRWVLVEWPTHPIRFGVCNRGSAVHLQFGLELAIATCHAEGKWPSRSWGPPPGLLTGHRRRPAGRSRLSEESCRRKNGTWDCGAGAVCRGRADVTARARLDQDGRRHVTKGEARAVSRGGGLRAVFLSVPLFRVWCLCHRHRRAVAAAEGSTRVGRWPPEAFEAEGTWRPGRSGVWVGRGDSGLLSSAGQRLLVPNGCRQVPSLCTGSARGSEGSRLQMAEPDFTWGVGPSVPYPQRVLFGTSES</sequence>
<dbReference type="KEGG" id="pvp:111742988"/>
<accession>A0A6P6CPA0</accession>
<keyword evidence="2" id="KW-1185">Reference proteome</keyword>
<dbReference type="Proteomes" id="UP000515202">
    <property type="component" value="Unplaced"/>
</dbReference>
<reference evidence="3" key="1">
    <citation type="submission" date="2025-08" db="UniProtKB">
        <authorList>
            <consortium name="RefSeq"/>
        </authorList>
    </citation>
    <scope>IDENTIFICATION</scope>
    <source>
        <tissue evidence="3">Kidney</tissue>
    </source>
</reference>
<dbReference type="GeneID" id="111742988"/>
<gene>
    <name evidence="3" type="primary">LOC111742988</name>
</gene>